<dbReference type="HAMAP" id="MF_01057">
    <property type="entry name" value="tRNA_methyltr_TrmB"/>
    <property type="match status" value="1"/>
</dbReference>
<evidence type="ECO:0000313" key="8">
    <source>
        <dbReference type="EMBL" id="KAA8497407.1"/>
    </source>
</evidence>
<sequence>MTHDVPAKGQDAATQNARRRKAAGLRSYRRQSARDTSKAQRRVLQQLYPHYTVAVEVRSVEGARSPVRRLSWGHEQAGRPLHIEIGSGSGEVMLALAERHSGANILGIEVHKPSVAAIVQKLHARAAHLTNVRVLRMDAMTMVAFCIEPSSVDAVHVYFPDPFPEAHDRRLLRPYFIELLADALVLGGQLNVATDDAHYAASIRDLLSQFDSHFEEQMVHERPDWRPISKYEGKALREGRTEIFEFKYILRRDRKH</sequence>
<dbReference type="SUPFAM" id="SSF53335">
    <property type="entry name" value="S-adenosyl-L-methionine-dependent methyltransferases"/>
    <property type="match status" value="1"/>
</dbReference>
<keyword evidence="9" id="KW-1185">Reference proteome</keyword>
<evidence type="ECO:0000256" key="7">
    <source>
        <dbReference type="SAM" id="MobiDB-lite"/>
    </source>
</evidence>
<dbReference type="PANTHER" id="PTHR23417">
    <property type="entry name" value="3-DEOXY-D-MANNO-OCTULOSONIC-ACID TRANSFERASE/TRNA GUANINE-N 7 - -METHYLTRANSFERASE"/>
    <property type="match status" value="1"/>
</dbReference>
<evidence type="ECO:0000256" key="4">
    <source>
        <dbReference type="ARBA" id="ARBA00022679"/>
    </source>
</evidence>
<evidence type="ECO:0000313" key="9">
    <source>
        <dbReference type="Proteomes" id="UP000324585"/>
    </source>
</evidence>
<dbReference type="Proteomes" id="UP000324585">
    <property type="component" value="Unassembled WGS sequence"/>
</dbReference>
<comment type="caution">
    <text evidence="8">The sequence shown here is derived from an EMBL/GenBank/DDBJ whole genome shotgun (WGS) entry which is preliminary data.</text>
</comment>
<feature type="region of interest" description="Disordered" evidence="7">
    <location>
        <begin position="1"/>
        <end position="40"/>
    </location>
</feature>
<dbReference type="InterPro" id="IPR055361">
    <property type="entry name" value="tRNA_methyltr_TrmB_bact"/>
</dbReference>
<gene>
    <name evidence="8" type="ORF">FVE85_1136</name>
</gene>
<dbReference type="CDD" id="cd02440">
    <property type="entry name" value="AdoMet_MTases"/>
    <property type="match status" value="1"/>
</dbReference>
<protein>
    <recommendedName>
        <fullName evidence="2">tRNA (guanine(46)-N(7))-methyltransferase</fullName>
        <ecNumber evidence="2">2.1.1.33</ecNumber>
    </recommendedName>
</protein>
<comment type="catalytic activity">
    <reaction evidence="1">
        <text>guanosine(46) in tRNA + S-adenosyl-L-methionine = N(7)-methylguanosine(46) in tRNA + S-adenosyl-L-homocysteine</text>
        <dbReference type="Rhea" id="RHEA:42708"/>
        <dbReference type="Rhea" id="RHEA-COMP:10188"/>
        <dbReference type="Rhea" id="RHEA-COMP:10189"/>
        <dbReference type="ChEBI" id="CHEBI:57856"/>
        <dbReference type="ChEBI" id="CHEBI:59789"/>
        <dbReference type="ChEBI" id="CHEBI:74269"/>
        <dbReference type="ChEBI" id="CHEBI:74480"/>
        <dbReference type="EC" id="2.1.1.33"/>
    </reaction>
</comment>
<keyword evidence="6" id="KW-0819">tRNA processing</keyword>
<dbReference type="PROSITE" id="PS51625">
    <property type="entry name" value="SAM_MT_TRMB"/>
    <property type="match status" value="1"/>
</dbReference>
<accession>A0A5J4Z497</accession>
<evidence type="ECO:0000256" key="6">
    <source>
        <dbReference type="ARBA" id="ARBA00022694"/>
    </source>
</evidence>
<dbReference type="GO" id="GO:0043527">
    <property type="term" value="C:tRNA methyltransferase complex"/>
    <property type="evidence" value="ECO:0007669"/>
    <property type="project" value="TreeGrafter"/>
</dbReference>
<evidence type="ECO:0000256" key="5">
    <source>
        <dbReference type="ARBA" id="ARBA00022691"/>
    </source>
</evidence>
<evidence type="ECO:0000256" key="3">
    <source>
        <dbReference type="ARBA" id="ARBA00022603"/>
    </source>
</evidence>
<dbReference type="EC" id="2.1.1.33" evidence="2"/>
<feature type="compositionally biased region" description="Basic residues" evidence="7">
    <location>
        <begin position="17"/>
        <end position="31"/>
    </location>
</feature>
<dbReference type="PANTHER" id="PTHR23417:SF14">
    <property type="entry name" value="PENTACOTRIPEPTIDE-REPEAT REGION OF PRORP DOMAIN-CONTAINING PROTEIN"/>
    <property type="match status" value="1"/>
</dbReference>
<dbReference type="GO" id="GO:0008176">
    <property type="term" value="F:tRNA (guanine(46)-N7)-methyltransferase activity"/>
    <property type="evidence" value="ECO:0007669"/>
    <property type="project" value="UniProtKB-EC"/>
</dbReference>
<reference evidence="9" key="1">
    <citation type="journal article" date="2019" name="Nat. Commun.">
        <title>Expansion of phycobilisome linker gene families in mesophilic red algae.</title>
        <authorList>
            <person name="Lee J."/>
            <person name="Kim D."/>
            <person name="Bhattacharya D."/>
            <person name="Yoon H.S."/>
        </authorList>
    </citation>
    <scope>NUCLEOTIDE SEQUENCE [LARGE SCALE GENOMIC DNA]</scope>
    <source>
        <strain evidence="9">CCMP 1328</strain>
    </source>
</reference>
<organism evidence="8 9">
    <name type="scientific">Porphyridium purpureum</name>
    <name type="common">Red alga</name>
    <name type="synonym">Porphyridium cruentum</name>
    <dbReference type="NCBI Taxonomy" id="35688"/>
    <lineage>
        <taxon>Eukaryota</taxon>
        <taxon>Rhodophyta</taxon>
        <taxon>Bangiophyceae</taxon>
        <taxon>Porphyridiales</taxon>
        <taxon>Porphyridiaceae</taxon>
        <taxon>Porphyridium</taxon>
    </lineage>
</organism>
<keyword evidence="4 8" id="KW-0808">Transferase</keyword>
<dbReference type="InterPro" id="IPR029063">
    <property type="entry name" value="SAM-dependent_MTases_sf"/>
</dbReference>
<dbReference type="OMA" id="PDPWHKS"/>
<dbReference type="InterPro" id="IPR003358">
    <property type="entry name" value="tRNA_(Gua-N-7)_MeTrfase_Trmb"/>
</dbReference>
<dbReference type="AlphaFoldDB" id="A0A5J4Z497"/>
<name>A0A5J4Z497_PORPP</name>
<dbReference type="EMBL" id="VRMN01000002">
    <property type="protein sequence ID" value="KAA8497407.1"/>
    <property type="molecule type" value="Genomic_DNA"/>
</dbReference>
<dbReference type="Pfam" id="PF02390">
    <property type="entry name" value="Methyltransf_4"/>
    <property type="match status" value="1"/>
</dbReference>
<keyword evidence="5" id="KW-0949">S-adenosyl-L-methionine</keyword>
<evidence type="ECO:0000256" key="1">
    <source>
        <dbReference type="ARBA" id="ARBA00000142"/>
    </source>
</evidence>
<keyword evidence="3 8" id="KW-0489">Methyltransferase</keyword>
<evidence type="ECO:0000256" key="2">
    <source>
        <dbReference type="ARBA" id="ARBA00011977"/>
    </source>
</evidence>
<dbReference type="OrthoDB" id="197052at2759"/>
<dbReference type="Gene3D" id="3.40.50.150">
    <property type="entry name" value="Vaccinia Virus protein VP39"/>
    <property type="match status" value="1"/>
</dbReference>
<proteinExistence type="inferred from homology"/>